<dbReference type="KEGG" id="fox:FOXG_20898"/>
<organism evidence="2 3">
    <name type="scientific">Fusarium oxysporum f. sp. lycopersici (strain 4287 / CBS 123668 / FGSC 9935 / NRRL 34936)</name>
    <name type="common">Fusarium vascular wilt of tomato</name>
    <dbReference type="NCBI Taxonomy" id="426428"/>
    <lineage>
        <taxon>Eukaryota</taxon>
        <taxon>Fungi</taxon>
        <taxon>Dikarya</taxon>
        <taxon>Ascomycota</taxon>
        <taxon>Pezizomycotina</taxon>
        <taxon>Sordariomycetes</taxon>
        <taxon>Hypocreomycetidae</taxon>
        <taxon>Hypocreales</taxon>
        <taxon>Nectriaceae</taxon>
        <taxon>Fusarium</taxon>
        <taxon>Fusarium oxysporum species complex</taxon>
    </lineage>
</organism>
<evidence type="ECO:0000256" key="1">
    <source>
        <dbReference type="SAM" id="MobiDB-lite"/>
    </source>
</evidence>
<dbReference type="AlphaFoldDB" id="A0A0J9VSV7"/>
<dbReference type="EMBL" id="DS231713">
    <property type="protein sequence ID" value="KNB13725.1"/>
    <property type="molecule type" value="Genomic_DNA"/>
</dbReference>
<dbReference type="GeneID" id="28961604"/>
<gene>
    <name evidence="2" type="ORF">FOXG_20898</name>
</gene>
<evidence type="ECO:0000313" key="2">
    <source>
        <dbReference type="EMBL" id="KNB13725.1"/>
    </source>
</evidence>
<sequence>MIEIDAFIICRPAEKITIVVVHRAVLPNPIATAYSPQKKPKKENRKGKSSRWVRRRGLFLSGGAVNRTALAGRPHRNPFAAWQCSTALSPVTLFVGPLMKRIVFLHLNQIASHRLEKIWGM</sequence>
<accession>A0A0J9VSV7</accession>
<name>A0A0J9VSV7_FUSO4</name>
<reference evidence="2" key="1">
    <citation type="submission" date="2007-04" db="EMBL/GenBank/DDBJ databases">
        <authorList>
            <consortium name="The Broad Institute Genome Sequencing Platform"/>
            <person name="Birren B."/>
            <person name="Lander E."/>
            <person name="Galagan J."/>
            <person name="Nusbaum C."/>
            <person name="Devon K."/>
            <person name="Ma L.-J."/>
            <person name="Jaffe D."/>
            <person name="Butler J."/>
            <person name="Alvarez P."/>
            <person name="Gnerre S."/>
            <person name="Grabherr M."/>
            <person name="Kleber M."/>
            <person name="Mauceli E."/>
            <person name="Brockman W."/>
            <person name="MacCallum I.A."/>
            <person name="Young S."/>
            <person name="LaButti K."/>
            <person name="DeCaprio D."/>
            <person name="Crawford M."/>
            <person name="Koehrsen M."/>
            <person name="Engels R."/>
            <person name="Montgomery P."/>
            <person name="Pearson M."/>
            <person name="Howarth C."/>
            <person name="Larson L."/>
            <person name="White J."/>
            <person name="O'Leary S."/>
            <person name="Kodira C."/>
            <person name="Zeng Q."/>
            <person name="Yandava C."/>
            <person name="Alvarado L."/>
            <person name="Kistler C."/>
            <person name="Shim W.-B."/>
            <person name="Kang S."/>
            <person name="Woloshuk C."/>
        </authorList>
    </citation>
    <scope>NUCLEOTIDE SEQUENCE</scope>
    <source>
        <strain evidence="2">4287</strain>
    </source>
</reference>
<protein>
    <submittedName>
        <fullName evidence="2">Uncharacterized protein</fullName>
    </submittedName>
</protein>
<dbReference type="Proteomes" id="UP000009097">
    <property type="component" value="Unassembled WGS sequence"/>
</dbReference>
<dbReference type="VEuPathDB" id="FungiDB:FOXG_20898"/>
<reference evidence="2" key="2">
    <citation type="journal article" date="2010" name="Nature">
        <title>Comparative genomics reveals mobile pathogenicity chromosomes in Fusarium.</title>
        <authorList>
            <person name="Ma L.J."/>
            <person name="van der Does H.C."/>
            <person name="Borkovich K.A."/>
            <person name="Coleman J.J."/>
            <person name="Daboussi M.J."/>
            <person name="Di Pietro A."/>
            <person name="Dufresne M."/>
            <person name="Freitag M."/>
            <person name="Grabherr M."/>
            <person name="Henrissat B."/>
            <person name="Houterman P.M."/>
            <person name="Kang S."/>
            <person name="Shim W.B."/>
            <person name="Woloshuk C."/>
            <person name="Xie X."/>
            <person name="Xu J.R."/>
            <person name="Antoniw J."/>
            <person name="Baker S.E."/>
            <person name="Bluhm B.H."/>
            <person name="Breakspear A."/>
            <person name="Brown D.W."/>
            <person name="Butchko R.A."/>
            <person name="Chapman S."/>
            <person name="Coulson R."/>
            <person name="Coutinho P.M."/>
            <person name="Danchin E.G."/>
            <person name="Diener A."/>
            <person name="Gale L.R."/>
            <person name="Gardiner D.M."/>
            <person name="Goff S."/>
            <person name="Hammond-Kosack K.E."/>
            <person name="Hilburn K."/>
            <person name="Hua-Van A."/>
            <person name="Jonkers W."/>
            <person name="Kazan K."/>
            <person name="Kodira C.D."/>
            <person name="Koehrsen M."/>
            <person name="Kumar L."/>
            <person name="Lee Y.H."/>
            <person name="Li L."/>
            <person name="Manners J.M."/>
            <person name="Miranda-Saavedra D."/>
            <person name="Mukherjee M."/>
            <person name="Park G."/>
            <person name="Park J."/>
            <person name="Park S.Y."/>
            <person name="Proctor R.H."/>
            <person name="Regev A."/>
            <person name="Ruiz-Roldan M.C."/>
            <person name="Sain D."/>
            <person name="Sakthikumar S."/>
            <person name="Sykes S."/>
            <person name="Schwartz D.C."/>
            <person name="Turgeon B.G."/>
            <person name="Wapinski I."/>
            <person name="Yoder O."/>
            <person name="Young S."/>
            <person name="Zeng Q."/>
            <person name="Zhou S."/>
            <person name="Galagan J."/>
            <person name="Cuomo C.A."/>
            <person name="Kistler H.C."/>
            <person name="Rep M."/>
        </authorList>
    </citation>
    <scope>NUCLEOTIDE SEQUENCE [LARGE SCALE GENOMIC DNA]</scope>
    <source>
        <strain evidence="2">4287</strain>
    </source>
</reference>
<dbReference type="RefSeq" id="XP_018251770.1">
    <property type="nucleotide sequence ID" value="XM_018401217.1"/>
</dbReference>
<proteinExistence type="predicted"/>
<evidence type="ECO:0000313" key="3">
    <source>
        <dbReference type="Proteomes" id="UP000009097"/>
    </source>
</evidence>
<feature type="region of interest" description="Disordered" evidence="1">
    <location>
        <begin position="32"/>
        <end position="51"/>
    </location>
</feature>
<feature type="compositionally biased region" description="Basic residues" evidence="1">
    <location>
        <begin position="38"/>
        <end position="51"/>
    </location>
</feature>